<dbReference type="InterPro" id="IPR004843">
    <property type="entry name" value="Calcineurin-like_PHP"/>
</dbReference>
<keyword evidence="3" id="KW-0408">Iron</keyword>
<sequence>MSLLHISDTHLLGGDRQLWGSIDAAERLTALLERVVASGERPSALVFTGDLADIGEEEAYRTLRRSVEPFAETLGAQIIWVMGNHDEREPFARILFDEDNNGKPLDRVYDIDGLRVIALDTSVPGFHHGELSAGQHEWLRGVLATDAPHGTLVAMHHPPIPTPIDMMGVIELDDQAALWQSIAGSDVRGILAGHLHYSTFSAYQGIPVSVAAAMCYNIDMVAAADALLSGIDAGHSASLVSVYPEQVVFSELVVGDLPVVFTQPKNRLSEFRTWSPEQRRAVFSDKNSDFNKGEQAAQSGG</sequence>
<evidence type="ECO:0000256" key="2">
    <source>
        <dbReference type="ARBA" id="ARBA00022801"/>
    </source>
</evidence>
<dbReference type="SUPFAM" id="SSF56300">
    <property type="entry name" value="Metallo-dependent phosphatases"/>
    <property type="match status" value="1"/>
</dbReference>
<dbReference type="Pfam" id="PF00149">
    <property type="entry name" value="Metallophos"/>
    <property type="match status" value="1"/>
</dbReference>
<dbReference type="EMBL" id="CP026923">
    <property type="protein sequence ID" value="AVG23587.1"/>
    <property type="molecule type" value="Genomic_DNA"/>
</dbReference>
<evidence type="ECO:0000259" key="5">
    <source>
        <dbReference type="Pfam" id="PF00149"/>
    </source>
</evidence>
<keyword evidence="7" id="KW-1185">Reference proteome</keyword>
<dbReference type="InterPro" id="IPR029052">
    <property type="entry name" value="Metallo-depent_PP-like"/>
</dbReference>
<dbReference type="Proteomes" id="UP000243077">
    <property type="component" value="Chromosome"/>
</dbReference>
<dbReference type="AlphaFoldDB" id="A0A2L2BPL7"/>
<dbReference type="InterPro" id="IPR050884">
    <property type="entry name" value="CNP_phosphodiesterase-III"/>
</dbReference>
<gene>
    <name evidence="6" type="ORF">C3B54_11602</name>
</gene>
<keyword evidence="1" id="KW-0479">Metal-binding</keyword>
<dbReference type="KEGG" id="psai:C3B54_11602"/>
<dbReference type="OrthoDB" id="5241795at2"/>
<evidence type="ECO:0000313" key="6">
    <source>
        <dbReference type="EMBL" id="AVG23587.1"/>
    </source>
</evidence>
<dbReference type="InterPro" id="IPR026575">
    <property type="entry name" value="GpdQ/CpdA-like"/>
</dbReference>
<evidence type="ECO:0000256" key="3">
    <source>
        <dbReference type="ARBA" id="ARBA00023004"/>
    </source>
</evidence>
<proteinExistence type="inferred from homology"/>
<dbReference type="PANTHER" id="PTHR42988">
    <property type="entry name" value="PHOSPHOHYDROLASE"/>
    <property type="match status" value="1"/>
</dbReference>
<dbReference type="PANTHER" id="PTHR42988:SF2">
    <property type="entry name" value="CYCLIC NUCLEOTIDE PHOSPHODIESTERASE CBUA0032-RELATED"/>
    <property type="match status" value="1"/>
</dbReference>
<reference evidence="6 7" key="1">
    <citation type="submission" date="2018-02" db="EMBL/GenBank/DDBJ databases">
        <title>Complete genome of the streamlined marine actinobacterium Pontimonas salivibrio CL-TW6 adapted to coastal planktonic lifestype.</title>
        <authorList>
            <person name="Cho B.C."/>
            <person name="Hardies S.C."/>
            <person name="Jang G.I."/>
            <person name="Hwang C.Y."/>
        </authorList>
    </citation>
    <scope>NUCLEOTIDE SEQUENCE [LARGE SCALE GENOMIC DNA]</scope>
    <source>
        <strain evidence="6 7">CL-TW6</strain>
    </source>
</reference>
<dbReference type="Gene3D" id="3.60.21.10">
    <property type="match status" value="1"/>
</dbReference>
<name>A0A2L2BPL7_9MICO</name>
<dbReference type="GO" id="GO:0046872">
    <property type="term" value="F:metal ion binding"/>
    <property type="evidence" value="ECO:0007669"/>
    <property type="project" value="UniProtKB-KW"/>
</dbReference>
<evidence type="ECO:0000256" key="4">
    <source>
        <dbReference type="ARBA" id="ARBA00025742"/>
    </source>
</evidence>
<organism evidence="6 7">
    <name type="scientific">Pontimonas salivibrio</name>
    <dbReference type="NCBI Taxonomy" id="1159327"/>
    <lineage>
        <taxon>Bacteria</taxon>
        <taxon>Bacillati</taxon>
        <taxon>Actinomycetota</taxon>
        <taxon>Actinomycetes</taxon>
        <taxon>Micrococcales</taxon>
        <taxon>Microbacteriaceae</taxon>
        <taxon>Pontimonas</taxon>
    </lineage>
</organism>
<dbReference type="CDD" id="cd07402">
    <property type="entry name" value="MPP_GpdQ"/>
    <property type="match status" value="1"/>
</dbReference>
<dbReference type="GO" id="GO:0004112">
    <property type="term" value="F:cyclic-nucleotide phosphodiesterase activity"/>
    <property type="evidence" value="ECO:0007669"/>
    <property type="project" value="InterPro"/>
</dbReference>
<feature type="domain" description="Calcineurin-like phosphoesterase" evidence="5">
    <location>
        <begin position="1"/>
        <end position="197"/>
    </location>
</feature>
<evidence type="ECO:0000313" key="7">
    <source>
        <dbReference type="Proteomes" id="UP000243077"/>
    </source>
</evidence>
<accession>A0A2L2BPL7</accession>
<protein>
    <submittedName>
        <fullName evidence="6">Phosphodiesterase</fullName>
    </submittedName>
</protein>
<evidence type="ECO:0000256" key="1">
    <source>
        <dbReference type="ARBA" id="ARBA00022723"/>
    </source>
</evidence>
<keyword evidence="2" id="KW-0378">Hydrolase</keyword>
<comment type="similarity">
    <text evidence="4">Belongs to the cyclic nucleotide phosphodiesterase class-III family.</text>
</comment>